<evidence type="ECO:0000313" key="4">
    <source>
        <dbReference type="Proteomes" id="UP000184267"/>
    </source>
</evidence>
<comment type="caution">
    <text evidence="3">The sequence shown here is derived from an EMBL/GenBank/DDBJ whole genome shotgun (WGS) entry which is preliminary data.</text>
</comment>
<dbReference type="Pfam" id="PF11327">
    <property type="entry name" value="Egh16-like"/>
    <property type="match status" value="1"/>
</dbReference>
<dbReference type="AlphaFoldDB" id="A0A1M2VZ66"/>
<keyword evidence="4" id="KW-1185">Reference proteome</keyword>
<sequence>MIFNKNVIATAALCLGLALQAHAHAAISPALGVKGNPVRNDAQRPQKNNECGSVDIAKNFDSSTAVQAAANGSFVATITNFNGGIDGSRQVTALVDPTGTGKSFVSADVLQNGDKNPNDNGSQQLVVQLPAGSTCAGGASKDKCLVSFTTAGGFGNCVVVQQAAAASSKGDSQSSAAAASSSAPDASASTRAAKATKAAASSVASTSAAASSSVVSAVSTSAAAASSSVAASSSAVASASTSVAASASSSAADASQTQTANQIDEELLKEFKALKKLIEEKLRVRPPCLTSLGLGH</sequence>
<feature type="chain" id="PRO_5012183024" evidence="2">
    <location>
        <begin position="26"/>
        <end position="296"/>
    </location>
</feature>
<organism evidence="3 4">
    <name type="scientific">Trametes pubescens</name>
    <name type="common">White-rot fungus</name>
    <dbReference type="NCBI Taxonomy" id="154538"/>
    <lineage>
        <taxon>Eukaryota</taxon>
        <taxon>Fungi</taxon>
        <taxon>Dikarya</taxon>
        <taxon>Basidiomycota</taxon>
        <taxon>Agaricomycotina</taxon>
        <taxon>Agaricomycetes</taxon>
        <taxon>Polyporales</taxon>
        <taxon>Polyporaceae</taxon>
        <taxon>Trametes</taxon>
    </lineage>
</organism>
<evidence type="ECO:0000256" key="1">
    <source>
        <dbReference type="SAM" id="MobiDB-lite"/>
    </source>
</evidence>
<evidence type="ECO:0000256" key="2">
    <source>
        <dbReference type="SAM" id="SignalP"/>
    </source>
</evidence>
<evidence type="ECO:0000313" key="3">
    <source>
        <dbReference type="EMBL" id="OJT12909.1"/>
    </source>
</evidence>
<keyword evidence="2" id="KW-0732">Signal</keyword>
<feature type="signal peptide" evidence="2">
    <location>
        <begin position="1"/>
        <end position="25"/>
    </location>
</feature>
<proteinExistence type="predicted"/>
<protein>
    <submittedName>
        <fullName evidence="3">Uncharacterized protein</fullName>
    </submittedName>
</protein>
<dbReference type="PANTHER" id="PTHR34618">
    <property type="entry name" value="SURFACE PROTEIN MAS1, PUTATIVE-RELATED"/>
    <property type="match status" value="1"/>
</dbReference>
<dbReference type="InterPro" id="IPR021476">
    <property type="entry name" value="Egh16-like"/>
</dbReference>
<feature type="region of interest" description="Disordered" evidence="1">
    <location>
        <begin position="32"/>
        <end position="53"/>
    </location>
</feature>
<dbReference type="EMBL" id="MNAD01000444">
    <property type="protein sequence ID" value="OJT12909.1"/>
    <property type="molecule type" value="Genomic_DNA"/>
</dbReference>
<gene>
    <name evidence="3" type="ORF">TRAPUB_10540</name>
</gene>
<dbReference type="OMA" id="PCGNINI"/>
<dbReference type="Proteomes" id="UP000184267">
    <property type="component" value="Unassembled WGS sequence"/>
</dbReference>
<dbReference type="OrthoDB" id="3241054at2759"/>
<reference evidence="3 4" key="1">
    <citation type="submission" date="2016-10" db="EMBL/GenBank/DDBJ databases">
        <title>Genome sequence of the basidiomycete white-rot fungus Trametes pubescens.</title>
        <authorList>
            <person name="Makela M.R."/>
            <person name="Granchi Z."/>
            <person name="Peng M."/>
            <person name="De Vries R.P."/>
            <person name="Grigoriev I."/>
            <person name="Riley R."/>
            <person name="Hilden K."/>
        </authorList>
    </citation>
    <scope>NUCLEOTIDE SEQUENCE [LARGE SCALE GENOMIC DNA]</scope>
    <source>
        <strain evidence="3 4">FBCC735</strain>
    </source>
</reference>
<accession>A0A1M2VZ66</accession>
<dbReference type="STRING" id="154538.A0A1M2VZ66"/>
<dbReference type="PANTHER" id="PTHR34618:SF1">
    <property type="entry name" value="SECRETED PROTEIN"/>
    <property type="match status" value="1"/>
</dbReference>
<name>A0A1M2VZ66_TRAPU</name>